<dbReference type="VEuPathDB" id="FungiDB:PV10_06208"/>
<accession>A0A438NK06</accession>
<dbReference type="Proteomes" id="UP000288859">
    <property type="component" value="Unassembled WGS sequence"/>
</dbReference>
<keyword evidence="4" id="KW-0274">FAD</keyword>
<dbReference type="AlphaFoldDB" id="A0A438NK06"/>
<evidence type="ECO:0000256" key="5">
    <source>
        <dbReference type="ARBA" id="ARBA00022857"/>
    </source>
</evidence>
<dbReference type="GO" id="GO:0050661">
    <property type="term" value="F:NADP binding"/>
    <property type="evidence" value="ECO:0007669"/>
    <property type="project" value="InterPro"/>
</dbReference>
<keyword evidence="7" id="KW-0503">Monooxygenase</keyword>
<gene>
    <name evidence="8" type="ORF">B0A52_00423</name>
</gene>
<sequence>MGSISPSSQRREVVIVGAGFSGVYTLHKLKDAGFDVHLYEAGTAVGGIWHWNCYPGARVDTAVPTYQLTSDESWKDVNWTERFPAYSELRTYFQNLVKVWGLEQHMTFQTRIQSMDWDQDTNEWQLKTLQGPNGESDTLRARYVILCTGFGSKPYTPPLPGRERFKGEIYHTGLWPQDGVSLQGKKVAVIGTGASGVQIIQETAKVAKHLTVFQRTPNMALPMDNPAYDVSHNNAWKKAFPETRELMFKTFAGYDYEFDPGFSDKVSIDVRNEFYKKLLLSGGLQFWLGTYSDVLFDQKANDEAYEFWRQSVLPRINSTRNQEILAPKKPPHPFGTKRVSLENKYFEVFNQENVDLVSLAENPILELTETGIKTQDGVHHEVDLIATATGFDSVTGGITAIDIRGTKAKSTIADKWAQGVRTLFGMTTAGFPNMFMMYGPQAPTAFTTGPSSAECQGEWILACLSHLRDNHLTRIEATEAAEQKWREHTLEMGDKGLFSKAKSWYYGDNIPGKPREALNYMAGLPTYRRKIWESANNNYEGFVLEP</sequence>
<dbReference type="EMBL" id="NAJM01000001">
    <property type="protein sequence ID" value="RVX76066.1"/>
    <property type="molecule type" value="Genomic_DNA"/>
</dbReference>
<dbReference type="SUPFAM" id="SSF51905">
    <property type="entry name" value="FAD/NAD(P)-binding domain"/>
    <property type="match status" value="3"/>
</dbReference>
<dbReference type="PANTHER" id="PTHR43098">
    <property type="entry name" value="L-ORNITHINE N(5)-MONOOXYGENASE-RELATED"/>
    <property type="match status" value="1"/>
</dbReference>
<dbReference type="InterPro" id="IPR050775">
    <property type="entry name" value="FAD-binding_Monooxygenases"/>
</dbReference>
<dbReference type="OrthoDB" id="66881at2759"/>
<dbReference type="InterPro" id="IPR020946">
    <property type="entry name" value="Flavin_mOase-like"/>
</dbReference>
<evidence type="ECO:0000256" key="1">
    <source>
        <dbReference type="ARBA" id="ARBA00001974"/>
    </source>
</evidence>
<evidence type="ECO:0000256" key="6">
    <source>
        <dbReference type="ARBA" id="ARBA00023002"/>
    </source>
</evidence>
<organism evidence="8 9">
    <name type="scientific">Exophiala mesophila</name>
    <name type="common">Black yeast-like fungus</name>
    <dbReference type="NCBI Taxonomy" id="212818"/>
    <lineage>
        <taxon>Eukaryota</taxon>
        <taxon>Fungi</taxon>
        <taxon>Dikarya</taxon>
        <taxon>Ascomycota</taxon>
        <taxon>Pezizomycotina</taxon>
        <taxon>Eurotiomycetes</taxon>
        <taxon>Chaetothyriomycetidae</taxon>
        <taxon>Chaetothyriales</taxon>
        <taxon>Herpotrichiellaceae</taxon>
        <taxon>Exophiala</taxon>
    </lineage>
</organism>
<name>A0A438NK06_EXOME</name>
<comment type="similarity">
    <text evidence="2">Belongs to the FAD-binding monooxygenase family.</text>
</comment>
<evidence type="ECO:0008006" key="10">
    <source>
        <dbReference type="Google" id="ProtNLM"/>
    </source>
</evidence>
<reference evidence="8 9" key="1">
    <citation type="submission" date="2017-03" db="EMBL/GenBank/DDBJ databases">
        <title>Genomes of endolithic fungi from Antarctica.</title>
        <authorList>
            <person name="Coleine C."/>
            <person name="Masonjones S."/>
            <person name="Stajich J.E."/>
        </authorList>
    </citation>
    <scope>NUCLEOTIDE SEQUENCE [LARGE SCALE GENOMIC DNA]</scope>
    <source>
        <strain evidence="8 9">CCFEE 6314</strain>
    </source>
</reference>
<evidence type="ECO:0000313" key="9">
    <source>
        <dbReference type="Proteomes" id="UP000288859"/>
    </source>
</evidence>
<dbReference type="GO" id="GO:0050660">
    <property type="term" value="F:flavin adenine dinucleotide binding"/>
    <property type="evidence" value="ECO:0007669"/>
    <property type="project" value="InterPro"/>
</dbReference>
<evidence type="ECO:0000256" key="4">
    <source>
        <dbReference type="ARBA" id="ARBA00022827"/>
    </source>
</evidence>
<keyword evidence="3" id="KW-0285">Flavoprotein</keyword>
<protein>
    <recommendedName>
        <fullName evidence="10">FAD/NAD(P)-binding domain-containing protein</fullName>
    </recommendedName>
</protein>
<dbReference type="GO" id="GO:0004499">
    <property type="term" value="F:N,N-dimethylaniline monooxygenase activity"/>
    <property type="evidence" value="ECO:0007669"/>
    <property type="project" value="InterPro"/>
</dbReference>
<dbReference type="Pfam" id="PF00743">
    <property type="entry name" value="FMO-like"/>
    <property type="match status" value="1"/>
</dbReference>
<dbReference type="InterPro" id="IPR036188">
    <property type="entry name" value="FAD/NAD-bd_sf"/>
</dbReference>
<keyword evidence="6" id="KW-0560">Oxidoreductase</keyword>
<evidence type="ECO:0000256" key="3">
    <source>
        <dbReference type="ARBA" id="ARBA00022630"/>
    </source>
</evidence>
<evidence type="ECO:0000256" key="2">
    <source>
        <dbReference type="ARBA" id="ARBA00010139"/>
    </source>
</evidence>
<proteinExistence type="inferred from homology"/>
<dbReference type="Gene3D" id="3.50.50.60">
    <property type="entry name" value="FAD/NAD(P)-binding domain"/>
    <property type="match status" value="2"/>
</dbReference>
<evidence type="ECO:0000256" key="7">
    <source>
        <dbReference type="ARBA" id="ARBA00023033"/>
    </source>
</evidence>
<evidence type="ECO:0000313" key="8">
    <source>
        <dbReference type="EMBL" id="RVX76066.1"/>
    </source>
</evidence>
<keyword evidence="5" id="KW-0521">NADP</keyword>
<comment type="cofactor">
    <cofactor evidence="1">
        <name>FAD</name>
        <dbReference type="ChEBI" id="CHEBI:57692"/>
    </cofactor>
</comment>
<dbReference type="PANTHER" id="PTHR43098:SF3">
    <property type="entry name" value="L-ORNITHINE N(5)-MONOOXYGENASE-RELATED"/>
    <property type="match status" value="1"/>
</dbReference>
<comment type="caution">
    <text evidence="8">The sequence shown here is derived from an EMBL/GenBank/DDBJ whole genome shotgun (WGS) entry which is preliminary data.</text>
</comment>
<dbReference type="PRINTS" id="PR00411">
    <property type="entry name" value="PNDRDTASEI"/>
</dbReference>